<gene>
    <name evidence="1" type="ORF">Z051_20180</name>
</gene>
<evidence type="ECO:0000313" key="2">
    <source>
        <dbReference type="Proteomes" id="UP000037712"/>
    </source>
</evidence>
<dbReference type="InterPro" id="IPR012061">
    <property type="entry name" value="Glu_synth_lsu_3"/>
</dbReference>
<reference evidence="1 2" key="1">
    <citation type="journal article" date="2015" name="Genome Announc.">
        <title>Draft Genome Sequence of Rhodococcus rhodochrous Strain KG-21, a Soil Isolate from Oil Fields of Krishna-Godavari Basin, India.</title>
        <authorList>
            <person name="Dawar C."/>
            <person name="Aggarwal R.K."/>
        </authorList>
    </citation>
    <scope>NUCLEOTIDE SEQUENCE [LARGE SCALE GENOMIC DNA]</scope>
    <source>
        <strain evidence="1 2">KG-21</strain>
    </source>
</reference>
<protein>
    <submittedName>
        <fullName evidence="1">Protein glxC</fullName>
    </submittedName>
</protein>
<evidence type="ECO:0000313" key="1">
    <source>
        <dbReference type="EMBL" id="KOS54451.1"/>
    </source>
</evidence>
<dbReference type="InterPro" id="IPR036485">
    <property type="entry name" value="Glu_synth_asu_C_sf"/>
</dbReference>
<dbReference type="Gene3D" id="2.160.20.60">
    <property type="entry name" value="Glutamate synthase, alpha subunit, C-terminal domain"/>
    <property type="match status" value="1"/>
</dbReference>
<organism evidence="1 2">
    <name type="scientific">Rhodococcus rhodochrous KG-21</name>
    <dbReference type="NCBI Taxonomy" id="1441923"/>
    <lineage>
        <taxon>Bacteria</taxon>
        <taxon>Bacillati</taxon>
        <taxon>Actinomycetota</taxon>
        <taxon>Actinomycetes</taxon>
        <taxon>Mycobacteriales</taxon>
        <taxon>Nocardiaceae</taxon>
        <taxon>Rhodococcus</taxon>
    </lineage>
</organism>
<reference evidence="2" key="2">
    <citation type="submission" date="2015-01" db="EMBL/GenBank/DDBJ databases">
        <title>Draft genome sequence of potential hydrocarbon metabolising strain of Rhodococcus rhodochrous.</title>
        <authorList>
            <person name="Aggarwal R.K."/>
            <person name="Dawar C."/>
        </authorList>
    </citation>
    <scope>NUCLEOTIDE SEQUENCE [LARGE SCALE GENOMIC DNA]</scope>
    <source>
        <strain evidence="2">KG-21</strain>
    </source>
</reference>
<dbReference type="PIRSF" id="PIRSF006519">
    <property type="entry name" value="GOGAT_dom3"/>
    <property type="match status" value="1"/>
</dbReference>
<dbReference type="SUPFAM" id="SSF69336">
    <property type="entry name" value="Alpha subunit of glutamate synthase, C-terminal domain"/>
    <property type="match status" value="1"/>
</dbReference>
<dbReference type="PATRIC" id="fig|1441923.3.peg.4412"/>
<dbReference type="CDD" id="cd00504">
    <property type="entry name" value="GXGXG"/>
    <property type="match status" value="1"/>
</dbReference>
<name>A0A0N0S0I2_RHORH</name>
<dbReference type="GO" id="GO:0016491">
    <property type="term" value="F:oxidoreductase activity"/>
    <property type="evidence" value="ECO:0007669"/>
    <property type="project" value="InterPro"/>
</dbReference>
<accession>A0A0N0S0I2</accession>
<sequence length="232" mass="24014">MPADTPGATTTYDLDFTTTRELNAALQATEAPASVTVTNPQGKHALACGLDRPIDVRIEGHVGYYAAGMNKHATVTVAGNAGVGVAENMMSGTVRVTGDASQSAGATAHGGLLVIEGNAAARCGISMKGVDIVVGGSIGHMSAFMGQAGRLVVLGDAGEALGDSLYETRIYVRGTVASLGADCVKKEMRPEHLEELRDLLRAAGFDADPAEFTRYGSARGLYHFHVDNASAY</sequence>
<dbReference type="AlphaFoldDB" id="A0A0N0S0I2"/>
<dbReference type="EMBL" id="AZYO01000068">
    <property type="protein sequence ID" value="KOS54451.1"/>
    <property type="molecule type" value="Genomic_DNA"/>
</dbReference>
<dbReference type="PANTHER" id="PTHR39673:SF5">
    <property type="entry name" value="TUNGSTEN-CONTAINING FORMYLMETHANOFURAN DEHYDROGENASE 2 SUBUNIT C"/>
    <property type="match status" value="1"/>
</dbReference>
<dbReference type="PANTHER" id="PTHR39673">
    <property type="entry name" value="TUNGSTEN FORMYLMETHANOFURAN DEHYDROGENASE, SUBUNIT C (FWDC)"/>
    <property type="match status" value="1"/>
</dbReference>
<dbReference type="Proteomes" id="UP000037712">
    <property type="component" value="Unassembled WGS sequence"/>
</dbReference>
<proteinExistence type="predicted"/>
<comment type="caution">
    <text evidence="1">The sequence shown here is derived from an EMBL/GenBank/DDBJ whole genome shotgun (WGS) entry which is preliminary data.</text>
</comment>